<dbReference type="Gene3D" id="2.130.10.10">
    <property type="entry name" value="YVTN repeat-like/Quinoprotein amine dehydrogenase"/>
    <property type="match status" value="1"/>
</dbReference>
<protein>
    <submittedName>
        <fullName evidence="2">Uncharacterized protein</fullName>
    </submittedName>
</protein>
<feature type="region of interest" description="Disordered" evidence="1">
    <location>
        <begin position="212"/>
        <end position="234"/>
    </location>
</feature>
<dbReference type="Proteomes" id="UP000044841">
    <property type="component" value="Unassembled WGS sequence"/>
</dbReference>
<dbReference type="EMBL" id="CYGV01001534">
    <property type="protein sequence ID" value="CUA75336.1"/>
    <property type="molecule type" value="Genomic_DNA"/>
</dbReference>
<dbReference type="AlphaFoldDB" id="A0A0K6GA15"/>
<feature type="compositionally biased region" description="Polar residues" evidence="1">
    <location>
        <begin position="212"/>
        <end position="233"/>
    </location>
</feature>
<name>A0A0K6GA15_9AGAM</name>
<dbReference type="InterPro" id="IPR015943">
    <property type="entry name" value="WD40/YVTN_repeat-like_dom_sf"/>
</dbReference>
<organism evidence="2 3">
    <name type="scientific">Rhizoctonia solani</name>
    <dbReference type="NCBI Taxonomy" id="456999"/>
    <lineage>
        <taxon>Eukaryota</taxon>
        <taxon>Fungi</taxon>
        <taxon>Dikarya</taxon>
        <taxon>Basidiomycota</taxon>
        <taxon>Agaricomycotina</taxon>
        <taxon>Agaricomycetes</taxon>
        <taxon>Cantharellales</taxon>
        <taxon>Ceratobasidiaceae</taxon>
        <taxon>Rhizoctonia</taxon>
    </lineage>
</organism>
<evidence type="ECO:0000256" key="1">
    <source>
        <dbReference type="SAM" id="MobiDB-lite"/>
    </source>
</evidence>
<keyword evidence="3" id="KW-1185">Reference proteome</keyword>
<sequence length="315" mass="34661">MPFMDGGEICTIGSATVPPSERFIAISTLDNSLITYSLREGGPDIDTRAKADFRKLTKYCPVLPIVSTSSDLVLKGTAVGAIEVLDPRSHSTASLHHAHNHIIRTLNAYGDRVVVGSSDMTDNSASSCLRCYTFSSAAEPRDWRRIEEFKGPIFEITLSSILPFSERMVLYNPFGIFDIVQAIRLNLRWKQGTVFIFVCFGVFFALALDPPSRTSSASTTDIQLSNGRYPSESSPRKPALSTLIFYQTAGWVAKLSGVGGLFLAKNIFFALNLLMRVVLLVPRLLKEALAEVPDVLAGFICEMLRLHGFDDICPE</sequence>
<proteinExistence type="predicted"/>
<accession>A0A0K6GA15</accession>
<reference evidence="2 3" key="1">
    <citation type="submission" date="2015-07" db="EMBL/GenBank/DDBJ databases">
        <authorList>
            <person name="Noorani M."/>
        </authorList>
    </citation>
    <scope>NUCLEOTIDE SEQUENCE [LARGE SCALE GENOMIC DNA]</scope>
    <source>
        <strain evidence="2">BBA 69670</strain>
    </source>
</reference>
<gene>
    <name evidence="2" type="ORF">RSOLAG22IIIB_05837</name>
</gene>
<evidence type="ECO:0000313" key="3">
    <source>
        <dbReference type="Proteomes" id="UP000044841"/>
    </source>
</evidence>
<evidence type="ECO:0000313" key="2">
    <source>
        <dbReference type="EMBL" id="CUA75336.1"/>
    </source>
</evidence>